<feature type="transmembrane region" description="Helical" evidence="1">
    <location>
        <begin position="223"/>
        <end position="242"/>
    </location>
</feature>
<accession>A0A109BDH4</accession>
<feature type="transmembrane region" description="Helical" evidence="1">
    <location>
        <begin position="117"/>
        <end position="137"/>
    </location>
</feature>
<sequence length="327" mass="34289">MRGTAALLHYRLLIALGAGLVAAVVFASATAGPLLIRMVLFMLTALPLFLAGLGLGPTAALVAGISGTALVFLAGSPVGALIFAIGQAVPVFILVYLASLNRTDSQGAVEWYPVGRLVIAAALLSGAFAAITLMLLGGDVEALRAGLREMLQSFLDAELANMPDAPKLGPEELDEATSLIMALLPMASGITTMGSLLFNFWLAGRITLASGRLQRPWPDLGAMTFPPSAPLLLAGATAASFLSDLPGLIARSFSGPLFLAYVLLGLAVIHYVTRGKPWRVFILWALYALLFVMNSLSALAVALIGLTETIWPMRQKPPPSDDTRPPD</sequence>
<evidence type="ECO:0000313" key="2">
    <source>
        <dbReference type="EMBL" id="KWT66746.1"/>
    </source>
</evidence>
<dbReference type="AlphaFoldDB" id="A0A109BDH4"/>
<dbReference type="EMBL" id="LMTR01000071">
    <property type="protein sequence ID" value="KWT66746.1"/>
    <property type="molecule type" value="Genomic_DNA"/>
</dbReference>
<feature type="transmembrane region" description="Helical" evidence="1">
    <location>
        <begin position="78"/>
        <end position="97"/>
    </location>
</feature>
<gene>
    <name evidence="2" type="ORF">APY04_2153</name>
</gene>
<feature type="transmembrane region" description="Helical" evidence="1">
    <location>
        <begin position="12"/>
        <end position="36"/>
    </location>
</feature>
<evidence type="ECO:0000313" key="3">
    <source>
        <dbReference type="Proteomes" id="UP000059074"/>
    </source>
</evidence>
<dbReference type="OrthoDB" id="7335270at2"/>
<evidence type="ECO:0008006" key="4">
    <source>
        <dbReference type="Google" id="ProtNLM"/>
    </source>
</evidence>
<keyword evidence="1" id="KW-0812">Transmembrane</keyword>
<feature type="transmembrane region" description="Helical" evidence="1">
    <location>
        <begin position="48"/>
        <end position="72"/>
    </location>
</feature>
<keyword evidence="1" id="KW-1133">Transmembrane helix</keyword>
<dbReference type="Proteomes" id="UP000059074">
    <property type="component" value="Unassembled WGS sequence"/>
</dbReference>
<feature type="transmembrane region" description="Helical" evidence="1">
    <location>
        <begin position="281"/>
        <end position="306"/>
    </location>
</feature>
<protein>
    <recommendedName>
        <fullName evidence="4">DUF2232 domain-containing protein</fullName>
    </recommendedName>
</protein>
<dbReference type="STRING" id="121290.APY04_2153"/>
<organism evidence="2 3">
    <name type="scientific">Hyphomicrobium sulfonivorans</name>
    <dbReference type="NCBI Taxonomy" id="121290"/>
    <lineage>
        <taxon>Bacteria</taxon>
        <taxon>Pseudomonadati</taxon>
        <taxon>Pseudomonadota</taxon>
        <taxon>Alphaproteobacteria</taxon>
        <taxon>Hyphomicrobiales</taxon>
        <taxon>Hyphomicrobiaceae</taxon>
        <taxon>Hyphomicrobium</taxon>
    </lineage>
</organism>
<evidence type="ECO:0000256" key="1">
    <source>
        <dbReference type="SAM" id="Phobius"/>
    </source>
</evidence>
<comment type="caution">
    <text evidence="2">The sequence shown here is derived from an EMBL/GenBank/DDBJ whole genome shotgun (WGS) entry which is preliminary data.</text>
</comment>
<keyword evidence="3" id="KW-1185">Reference proteome</keyword>
<feature type="transmembrane region" description="Helical" evidence="1">
    <location>
        <begin position="179"/>
        <end position="202"/>
    </location>
</feature>
<reference evidence="2 3" key="1">
    <citation type="submission" date="2015-10" db="EMBL/GenBank/DDBJ databases">
        <title>Transcriptomic analysis of a linuron degrading triple-species bacterial consortium.</title>
        <authorList>
            <person name="Albers P."/>
        </authorList>
    </citation>
    <scope>NUCLEOTIDE SEQUENCE [LARGE SCALE GENOMIC DNA]</scope>
    <source>
        <strain evidence="2 3">WDL6</strain>
    </source>
</reference>
<dbReference type="InterPro" id="IPR018710">
    <property type="entry name" value="DUF2232"/>
</dbReference>
<keyword evidence="1" id="KW-0472">Membrane</keyword>
<name>A0A109BDH4_HYPSL</name>
<dbReference type="PATRIC" id="fig|121290.4.peg.2351"/>
<proteinExistence type="predicted"/>
<feature type="transmembrane region" description="Helical" evidence="1">
    <location>
        <begin position="248"/>
        <end position="269"/>
    </location>
</feature>
<dbReference type="Pfam" id="PF09991">
    <property type="entry name" value="DUF2232"/>
    <property type="match status" value="1"/>
</dbReference>